<evidence type="ECO:0000259" key="1">
    <source>
        <dbReference type="Pfam" id="PF05729"/>
    </source>
</evidence>
<feature type="domain" description="NACHT" evidence="1">
    <location>
        <begin position="279"/>
        <end position="318"/>
    </location>
</feature>
<keyword evidence="4" id="KW-1185">Reference proteome</keyword>
<gene>
    <name evidence="3" type="ORF">IQ249_24125</name>
</gene>
<dbReference type="SUPFAM" id="SSF52540">
    <property type="entry name" value="P-loop containing nucleoside triphosphate hydrolases"/>
    <property type="match status" value="2"/>
</dbReference>
<dbReference type="EMBL" id="JADEWZ010000072">
    <property type="protein sequence ID" value="MBE9118982.1"/>
    <property type="molecule type" value="Genomic_DNA"/>
</dbReference>
<dbReference type="Proteomes" id="UP000654482">
    <property type="component" value="Unassembled WGS sequence"/>
</dbReference>
<dbReference type="InterPro" id="IPR054569">
    <property type="entry name" value="NNH2"/>
</dbReference>
<comment type="caution">
    <text evidence="3">The sequence shown here is derived from an EMBL/GenBank/DDBJ whole genome shotgun (WGS) entry which is preliminary data.</text>
</comment>
<organism evidence="3 4">
    <name type="scientific">Lusitaniella coriacea LEGE 07157</name>
    <dbReference type="NCBI Taxonomy" id="945747"/>
    <lineage>
        <taxon>Bacteria</taxon>
        <taxon>Bacillati</taxon>
        <taxon>Cyanobacteriota</taxon>
        <taxon>Cyanophyceae</taxon>
        <taxon>Spirulinales</taxon>
        <taxon>Lusitaniellaceae</taxon>
        <taxon>Lusitaniella</taxon>
    </lineage>
</organism>
<evidence type="ECO:0008006" key="5">
    <source>
        <dbReference type="Google" id="ProtNLM"/>
    </source>
</evidence>
<dbReference type="AlphaFoldDB" id="A0A8J7IXT5"/>
<sequence>MLDWFAWGLVFAPIVKDLVQEAAKDWVKDFLKSLPGGVSEFALNKILPSAVKKALKAFLRLVQDELIAQGLDKPQLRQYLPSLRQFLKNKTVREILGRAFDADCEYLDTRLLKKTWRESNLKTLPHGFDWDLVGKQYLRKVQEIRRDSSELRQVLDSENLEKIAQSSQAAQQALQSIAGVIPDFDLEQYRETLRECYGYLKLNAIDSTDDQYRMRLWNLFIPQTVREALPPARYDVPKDFGIAEVEAFSLENAERYRERYLQQSARSVLEVLGERGKFVILGDPGSGKSTLLQYLALQWAERPTKQFPLLVELREYARDP</sequence>
<reference evidence="3" key="1">
    <citation type="submission" date="2020-10" db="EMBL/GenBank/DDBJ databases">
        <authorList>
            <person name="Castelo-Branco R."/>
            <person name="Eusebio N."/>
            <person name="Adriana R."/>
            <person name="Vieira A."/>
            <person name="Brugerolle De Fraissinette N."/>
            <person name="Rezende De Castro R."/>
            <person name="Schneider M.P."/>
            <person name="Vasconcelos V."/>
            <person name="Leao P.N."/>
        </authorList>
    </citation>
    <scope>NUCLEOTIDE SEQUENCE</scope>
    <source>
        <strain evidence="3">LEGE 07157</strain>
    </source>
</reference>
<feature type="domain" description="NACHT N-terminal Helical" evidence="2">
    <location>
        <begin position="18"/>
        <end position="206"/>
    </location>
</feature>
<name>A0A8J7IXT5_9CYAN</name>
<dbReference type="InterPro" id="IPR027417">
    <property type="entry name" value="P-loop_NTPase"/>
</dbReference>
<evidence type="ECO:0000313" key="4">
    <source>
        <dbReference type="Proteomes" id="UP000654482"/>
    </source>
</evidence>
<dbReference type="InterPro" id="IPR007111">
    <property type="entry name" value="NACHT_NTPase"/>
</dbReference>
<evidence type="ECO:0000259" key="2">
    <source>
        <dbReference type="Pfam" id="PF22734"/>
    </source>
</evidence>
<accession>A0A8J7IXT5</accession>
<evidence type="ECO:0000313" key="3">
    <source>
        <dbReference type="EMBL" id="MBE9118982.1"/>
    </source>
</evidence>
<protein>
    <recommendedName>
        <fullName evidence="5">NACHT domain-containing protein</fullName>
    </recommendedName>
</protein>
<proteinExistence type="predicted"/>
<dbReference type="Gene3D" id="3.40.50.300">
    <property type="entry name" value="P-loop containing nucleotide triphosphate hydrolases"/>
    <property type="match status" value="1"/>
</dbReference>
<dbReference type="Pfam" id="PF05729">
    <property type="entry name" value="NACHT"/>
    <property type="match status" value="1"/>
</dbReference>
<dbReference type="RefSeq" id="WP_194032076.1">
    <property type="nucleotide sequence ID" value="NZ_JADEWZ010000072.1"/>
</dbReference>
<dbReference type="Pfam" id="PF22734">
    <property type="entry name" value="NNH2"/>
    <property type="match status" value="1"/>
</dbReference>